<organism evidence="2 3">
    <name type="scientific">Pseudacidovorax intermedius</name>
    <dbReference type="NCBI Taxonomy" id="433924"/>
    <lineage>
        <taxon>Bacteria</taxon>
        <taxon>Pseudomonadati</taxon>
        <taxon>Pseudomonadota</taxon>
        <taxon>Betaproteobacteria</taxon>
        <taxon>Burkholderiales</taxon>
        <taxon>Comamonadaceae</taxon>
        <taxon>Pseudacidovorax</taxon>
    </lineage>
</organism>
<dbReference type="InterPro" id="IPR002937">
    <property type="entry name" value="Amino_oxidase"/>
</dbReference>
<name>A0A147GP60_9BURK</name>
<dbReference type="SUPFAM" id="SSF51905">
    <property type="entry name" value="FAD/NAD(P)-binding domain"/>
    <property type="match status" value="1"/>
</dbReference>
<dbReference type="InterPro" id="IPR036188">
    <property type="entry name" value="FAD/NAD-bd_sf"/>
</dbReference>
<dbReference type="Pfam" id="PF13450">
    <property type="entry name" value="NAD_binding_8"/>
    <property type="match status" value="1"/>
</dbReference>
<dbReference type="RefSeq" id="WP_058643588.1">
    <property type="nucleotide sequence ID" value="NZ_LDSL01000131.1"/>
</dbReference>
<sequence length="352" mass="37163">MPSTAADRPHSPSRRIAIVGAGIAGLAAARTLAQAGVDVAVFEQAATPGGRLAGIDSRAGSFDTGAQYFTVRDARFRQALDATAAPCRPWSANAVRVLDALGRVVEASLPGLEPHWVGLPRMDALASHWAAPLGDALHLDTTVAQLEADTLQPGRWQLRTTGDADGHAVHAGFDAVLLAVPASVARGLLQPVAPALAAPLAPVRIAPCWSLHIAFAQASQPGLPHLGPQWNCARSTHHRVAWLARESSKPGRGRIERWTVQASAEWSAEHIGDDAARVQAKLLRAFAEITGIRVDPSFAQARLWTEAKTETPLGRSHLWNAASGIGLAGDWCLGHRVEDAFVSGLELALAVL</sequence>
<protein>
    <submittedName>
        <fullName evidence="2">Amine oxidase</fullName>
    </submittedName>
</protein>
<dbReference type="PANTHER" id="PTHR16128">
    <property type="entry name" value="FAD/NAD(P)-BINDING OXIDOREDUCTASE FAMILY PROTEIN"/>
    <property type="match status" value="1"/>
</dbReference>
<dbReference type="Gene3D" id="3.90.660.10">
    <property type="match status" value="1"/>
</dbReference>
<dbReference type="GO" id="GO:0016491">
    <property type="term" value="F:oxidoreductase activity"/>
    <property type="evidence" value="ECO:0007669"/>
    <property type="project" value="InterPro"/>
</dbReference>
<dbReference type="PRINTS" id="PR00419">
    <property type="entry name" value="ADXRDTASE"/>
</dbReference>
<dbReference type="AlphaFoldDB" id="A0A147GP60"/>
<evidence type="ECO:0000313" key="3">
    <source>
        <dbReference type="Proteomes" id="UP000072741"/>
    </source>
</evidence>
<gene>
    <name evidence="2" type="ORF">NS331_19370</name>
</gene>
<dbReference type="PATRIC" id="fig|433924.3.peg.889"/>
<evidence type="ECO:0000313" key="2">
    <source>
        <dbReference type="EMBL" id="KTT16016.1"/>
    </source>
</evidence>
<reference evidence="2 3" key="1">
    <citation type="journal article" date="2016" name="Front. Microbiol.">
        <title>Genomic Resource of Rice Seed Associated Bacteria.</title>
        <authorList>
            <person name="Midha S."/>
            <person name="Bansal K."/>
            <person name="Sharma S."/>
            <person name="Kumar N."/>
            <person name="Patil P.P."/>
            <person name="Chaudhry V."/>
            <person name="Patil P.B."/>
        </authorList>
    </citation>
    <scope>NUCLEOTIDE SEQUENCE [LARGE SCALE GENOMIC DNA]</scope>
    <source>
        <strain evidence="2 3">NS331</strain>
    </source>
</reference>
<dbReference type="Gene3D" id="3.50.50.60">
    <property type="entry name" value="FAD/NAD(P)-binding domain"/>
    <property type="match status" value="1"/>
</dbReference>
<comment type="caution">
    <text evidence="2">The sequence shown here is derived from an EMBL/GenBank/DDBJ whole genome shotgun (WGS) entry which is preliminary data.</text>
</comment>
<dbReference type="PANTHER" id="PTHR16128:SF5">
    <property type="entry name" value="FAD_NAD(P)-BINDING OXIDOREDUCTASE FAMILY PROTEIN"/>
    <property type="match status" value="1"/>
</dbReference>
<accession>A0A147GP60</accession>
<dbReference type="OrthoDB" id="5792777at2"/>
<proteinExistence type="predicted"/>
<keyword evidence="3" id="KW-1185">Reference proteome</keyword>
<dbReference type="EMBL" id="LDSL01000131">
    <property type="protein sequence ID" value="KTT16016.1"/>
    <property type="molecule type" value="Genomic_DNA"/>
</dbReference>
<evidence type="ECO:0000259" key="1">
    <source>
        <dbReference type="Pfam" id="PF01593"/>
    </source>
</evidence>
<feature type="domain" description="Amine oxidase" evidence="1">
    <location>
        <begin position="122"/>
        <end position="351"/>
    </location>
</feature>
<dbReference type="Pfam" id="PF01593">
    <property type="entry name" value="Amino_oxidase"/>
    <property type="match status" value="1"/>
</dbReference>
<dbReference type="Proteomes" id="UP000072741">
    <property type="component" value="Unassembled WGS sequence"/>
</dbReference>